<dbReference type="EMBL" id="JRYB01000001">
    <property type="protein sequence ID" value="OIJ43284.1"/>
    <property type="molecule type" value="Genomic_DNA"/>
</dbReference>
<evidence type="ECO:0000313" key="3">
    <source>
        <dbReference type="Proteomes" id="UP000180246"/>
    </source>
</evidence>
<accession>A0A1S2NF18</accession>
<dbReference type="Gene3D" id="3.40.50.1820">
    <property type="entry name" value="alpha/beta hydrolase"/>
    <property type="match status" value="1"/>
</dbReference>
<protein>
    <submittedName>
        <fullName evidence="2">Alpha/beta hydrolase family protein</fullName>
    </submittedName>
</protein>
<dbReference type="InterPro" id="IPR029058">
    <property type="entry name" value="AB_hydrolase_fold"/>
</dbReference>
<comment type="caution">
    <text evidence="2">The sequence shown here is derived from an EMBL/GenBank/DDBJ whole genome shotgun (WGS) entry which is preliminary data.</text>
</comment>
<dbReference type="SUPFAM" id="SSF53474">
    <property type="entry name" value="alpha/beta-Hydrolases"/>
    <property type="match status" value="1"/>
</dbReference>
<proteinExistence type="predicted"/>
<dbReference type="RefSeq" id="WP_071361936.1">
    <property type="nucleotide sequence ID" value="NZ_DKJM01000010.1"/>
</dbReference>
<dbReference type="Proteomes" id="UP000180246">
    <property type="component" value="Unassembled WGS sequence"/>
</dbReference>
<dbReference type="InterPro" id="IPR000073">
    <property type="entry name" value="AB_hydrolase_1"/>
</dbReference>
<dbReference type="InterPro" id="IPR050266">
    <property type="entry name" value="AB_hydrolase_sf"/>
</dbReference>
<name>A0A1S2NF18_9BURK</name>
<dbReference type="GO" id="GO:0016787">
    <property type="term" value="F:hydrolase activity"/>
    <property type="evidence" value="ECO:0007669"/>
    <property type="project" value="UniProtKB-KW"/>
</dbReference>
<gene>
    <name evidence="2" type="ORF">LO55_2857</name>
</gene>
<reference evidence="2 3" key="1">
    <citation type="submission" date="2014-10" db="EMBL/GenBank/DDBJ databases">
        <authorList>
            <person name="Seo M.-J."/>
            <person name="Seok Y.J."/>
            <person name="Cha I.-T."/>
        </authorList>
    </citation>
    <scope>NUCLEOTIDE SEQUENCE [LARGE SCALE GENOMIC DNA]</scope>
    <source>
        <strain evidence="2 3">NEU</strain>
    </source>
</reference>
<evidence type="ECO:0000313" key="2">
    <source>
        <dbReference type="EMBL" id="OIJ43284.1"/>
    </source>
</evidence>
<dbReference type="AlphaFoldDB" id="A0A1S2NF18"/>
<dbReference type="PANTHER" id="PTHR43798:SF33">
    <property type="entry name" value="HYDROLASE, PUTATIVE (AFU_ORTHOLOGUE AFUA_2G14860)-RELATED"/>
    <property type="match status" value="1"/>
</dbReference>
<dbReference type="GO" id="GO:0016020">
    <property type="term" value="C:membrane"/>
    <property type="evidence" value="ECO:0007669"/>
    <property type="project" value="TreeGrafter"/>
</dbReference>
<evidence type="ECO:0000259" key="1">
    <source>
        <dbReference type="Pfam" id="PF00561"/>
    </source>
</evidence>
<sequence length="252" mass="27732">MKQLPKSHATLIEGQMFRLMKSGQGKPSIVLINGAGGPLDGWYKLYPEIEQLGTVFAYDRPGVGGSPKPREAQYGETVVAQLRLLLQAAGVEPPFVLVGHSFGGLHANLFARAFADEVAGVLFLEATAPDDVTTLKQFQSPLQRGFIKLLDRISPRDQFDEIRNELETVKDIQEAPAFPPVPVTVLSGTKRLPRWMVPAALVRERERTQLGLAALSPLGERIEARRSAHFPQLTEPDVVLDALKRLVARARV</sequence>
<feature type="domain" description="AB hydrolase-1" evidence="1">
    <location>
        <begin position="27"/>
        <end position="137"/>
    </location>
</feature>
<organism evidence="2 3">
    <name type="scientific">Massilia timonae</name>
    <dbReference type="NCBI Taxonomy" id="47229"/>
    <lineage>
        <taxon>Bacteria</taxon>
        <taxon>Pseudomonadati</taxon>
        <taxon>Pseudomonadota</taxon>
        <taxon>Betaproteobacteria</taxon>
        <taxon>Burkholderiales</taxon>
        <taxon>Oxalobacteraceae</taxon>
        <taxon>Telluria group</taxon>
        <taxon>Massilia</taxon>
    </lineage>
</organism>
<dbReference type="Pfam" id="PF00561">
    <property type="entry name" value="Abhydrolase_1"/>
    <property type="match status" value="1"/>
</dbReference>
<keyword evidence="2" id="KW-0378">Hydrolase</keyword>
<dbReference type="PANTHER" id="PTHR43798">
    <property type="entry name" value="MONOACYLGLYCEROL LIPASE"/>
    <property type="match status" value="1"/>
</dbReference>